<keyword evidence="3 7" id="KW-0863">Zinc-finger</keyword>
<reference evidence="11 12" key="1">
    <citation type="submission" date="2020-02" db="EMBL/GenBank/DDBJ databases">
        <title>Draft genome sequence of Haematococcus lacustris strain NIES-144.</title>
        <authorList>
            <person name="Morimoto D."/>
            <person name="Nakagawa S."/>
            <person name="Yoshida T."/>
            <person name="Sawayama S."/>
        </authorList>
    </citation>
    <scope>NUCLEOTIDE SEQUENCE [LARGE SCALE GENOMIC DNA]</scope>
    <source>
        <strain evidence="11 12">NIES-144</strain>
    </source>
</reference>
<keyword evidence="4" id="KW-0862">Zinc</keyword>
<evidence type="ECO:0000256" key="4">
    <source>
        <dbReference type="ARBA" id="ARBA00022833"/>
    </source>
</evidence>
<keyword evidence="12" id="KW-1185">Reference proteome</keyword>
<keyword evidence="2" id="KW-0479">Metal-binding</keyword>
<dbReference type="PROSITE" id="PS51015">
    <property type="entry name" value="YDG"/>
    <property type="match status" value="1"/>
</dbReference>
<evidence type="ECO:0000256" key="1">
    <source>
        <dbReference type="ARBA" id="ARBA00022679"/>
    </source>
</evidence>
<keyword evidence="5" id="KW-0238">DNA-binding</keyword>
<feature type="domain" description="YDG" evidence="10">
    <location>
        <begin position="201"/>
        <end position="350"/>
    </location>
</feature>
<evidence type="ECO:0000256" key="5">
    <source>
        <dbReference type="ARBA" id="ARBA00023125"/>
    </source>
</evidence>
<proteinExistence type="predicted"/>
<organism evidence="11 12">
    <name type="scientific">Haematococcus lacustris</name>
    <name type="common">Green alga</name>
    <name type="synonym">Haematococcus pluvialis</name>
    <dbReference type="NCBI Taxonomy" id="44745"/>
    <lineage>
        <taxon>Eukaryota</taxon>
        <taxon>Viridiplantae</taxon>
        <taxon>Chlorophyta</taxon>
        <taxon>core chlorophytes</taxon>
        <taxon>Chlorophyceae</taxon>
        <taxon>CS clade</taxon>
        <taxon>Chlamydomonadales</taxon>
        <taxon>Haematococcaceae</taxon>
        <taxon>Haematococcus</taxon>
    </lineage>
</organism>
<dbReference type="EMBL" id="BLLF01002314">
    <property type="protein sequence ID" value="GFH23611.1"/>
    <property type="molecule type" value="Genomic_DNA"/>
</dbReference>
<name>A0A699ZN67_HAELA</name>
<dbReference type="SMART" id="SM00184">
    <property type="entry name" value="RING"/>
    <property type="match status" value="1"/>
</dbReference>
<keyword evidence="6 8" id="KW-0539">Nucleus</keyword>
<dbReference type="InterPro" id="IPR015947">
    <property type="entry name" value="PUA-like_sf"/>
</dbReference>
<dbReference type="Gene3D" id="2.30.280.10">
    <property type="entry name" value="SRA-YDG"/>
    <property type="match status" value="1"/>
</dbReference>
<evidence type="ECO:0000259" key="10">
    <source>
        <dbReference type="PROSITE" id="PS51015"/>
    </source>
</evidence>
<feature type="domain" description="RING-type" evidence="9">
    <location>
        <begin position="72"/>
        <end position="111"/>
    </location>
</feature>
<keyword evidence="1" id="KW-0808">Transferase</keyword>
<accession>A0A699ZN67</accession>
<dbReference type="InterPro" id="IPR001841">
    <property type="entry name" value="Znf_RING"/>
</dbReference>
<dbReference type="PANTHER" id="PTHR14140">
    <property type="entry name" value="E3 UBIQUITIN-PROTEIN LIGASE UHRF-RELATED"/>
    <property type="match status" value="1"/>
</dbReference>
<dbReference type="GO" id="GO:0003677">
    <property type="term" value="F:DNA binding"/>
    <property type="evidence" value="ECO:0007669"/>
    <property type="project" value="UniProtKB-KW"/>
</dbReference>
<feature type="non-terminal residue" evidence="11">
    <location>
        <position position="427"/>
    </location>
</feature>
<sequence length="427" mass="46709">MDADAQPDPQAQLRKAIVQIMMDSTLTEAEKAQKRQALMMGGWAASKSGAEEKKDTGEAAHGVGSLDENLKCGVCLNLCERPVTAPCQHNFCLACFNKWVNQGKRTCPTCRAPYGDHFARNPRINTALILALRIAKNPAKAAAANAQTKAVARADNESRPDQAYVTDRAVRAGLANAASGKIMVTTGNDHFGPIEAAHDPTRNRGVLVGDHWVNRLHCRQWGAHFPHVAGIAGQANTGAQSVVLSGGYEDDVDCGEWFLYTGSGGRDLSGNKRTSKIQSSDQVFEMMNKALLTSCLKGLPVRVVRSYKEKSTYAPTTDTPVRYDGVYRILRAWRKPGIQKQLVCRYLFMRCDNSPAPWSSEGKAHRKSGPFLILRVGEGGLSCASSKFAMELRRDYRDVGVEEGSLSFHLTVLQIPQSRASSFRQNP</sequence>
<evidence type="ECO:0008006" key="13">
    <source>
        <dbReference type="Google" id="ProtNLM"/>
    </source>
</evidence>
<dbReference type="InterPro" id="IPR047498">
    <property type="entry name" value="RING-HC_ORTHRUS_rpt1"/>
</dbReference>
<dbReference type="InterPro" id="IPR036987">
    <property type="entry name" value="SRA-YDG_sf"/>
</dbReference>
<dbReference type="GO" id="GO:0061630">
    <property type="term" value="F:ubiquitin protein ligase activity"/>
    <property type="evidence" value="ECO:0007669"/>
    <property type="project" value="TreeGrafter"/>
</dbReference>
<dbReference type="InterPro" id="IPR003105">
    <property type="entry name" value="SRA_YDG"/>
</dbReference>
<dbReference type="AlphaFoldDB" id="A0A699ZN67"/>
<dbReference type="SMART" id="SM00466">
    <property type="entry name" value="SRA"/>
    <property type="match status" value="1"/>
</dbReference>
<evidence type="ECO:0000259" key="9">
    <source>
        <dbReference type="PROSITE" id="PS50089"/>
    </source>
</evidence>
<dbReference type="Proteomes" id="UP000485058">
    <property type="component" value="Unassembled WGS sequence"/>
</dbReference>
<protein>
    <recommendedName>
        <fullName evidence="13">RING-type E3 ubiquitin transferase</fullName>
    </recommendedName>
</protein>
<evidence type="ECO:0000256" key="8">
    <source>
        <dbReference type="PROSITE-ProRule" id="PRU00358"/>
    </source>
</evidence>
<dbReference type="PANTHER" id="PTHR14140:SF27">
    <property type="entry name" value="OS04G0289800 PROTEIN"/>
    <property type="match status" value="1"/>
</dbReference>
<dbReference type="FunFam" id="2.30.280.10:FF:000002">
    <property type="entry name" value="E3 ubiquitin-protein ligase ORTHRUS 2"/>
    <property type="match status" value="1"/>
</dbReference>
<dbReference type="SUPFAM" id="SSF88697">
    <property type="entry name" value="PUA domain-like"/>
    <property type="match status" value="1"/>
</dbReference>
<evidence type="ECO:0000313" key="12">
    <source>
        <dbReference type="Proteomes" id="UP000485058"/>
    </source>
</evidence>
<dbReference type="SUPFAM" id="SSF57850">
    <property type="entry name" value="RING/U-box"/>
    <property type="match status" value="1"/>
</dbReference>
<dbReference type="Gene3D" id="3.30.40.10">
    <property type="entry name" value="Zinc/RING finger domain, C3HC4 (zinc finger)"/>
    <property type="match status" value="1"/>
</dbReference>
<comment type="caution">
    <text evidence="11">The sequence shown here is derived from an EMBL/GenBank/DDBJ whole genome shotgun (WGS) entry which is preliminary data.</text>
</comment>
<dbReference type="CDD" id="cd23138">
    <property type="entry name" value="RING-HC_ORTHRUS_rpt1"/>
    <property type="match status" value="1"/>
</dbReference>
<evidence type="ECO:0000256" key="3">
    <source>
        <dbReference type="ARBA" id="ARBA00022771"/>
    </source>
</evidence>
<dbReference type="InterPro" id="IPR045134">
    <property type="entry name" value="UHRF1/2-like"/>
</dbReference>
<dbReference type="Pfam" id="PF02182">
    <property type="entry name" value="SAD_SRA"/>
    <property type="match status" value="1"/>
</dbReference>
<dbReference type="GO" id="GO:0016567">
    <property type="term" value="P:protein ubiquitination"/>
    <property type="evidence" value="ECO:0007669"/>
    <property type="project" value="TreeGrafter"/>
</dbReference>
<dbReference type="GO" id="GO:0005634">
    <property type="term" value="C:nucleus"/>
    <property type="evidence" value="ECO:0007669"/>
    <property type="project" value="UniProtKB-SubCell"/>
</dbReference>
<dbReference type="GO" id="GO:0044027">
    <property type="term" value="P:negative regulation of gene expression via chromosomal CpG island methylation"/>
    <property type="evidence" value="ECO:0007669"/>
    <property type="project" value="TreeGrafter"/>
</dbReference>
<dbReference type="Pfam" id="PF00097">
    <property type="entry name" value="zf-C3HC4"/>
    <property type="match status" value="1"/>
</dbReference>
<dbReference type="GO" id="GO:0008270">
    <property type="term" value="F:zinc ion binding"/>
    <property type="evidence" value="ECO:0007669"/>
    <property type="project" value="UniProtKB-KW"/>
</dbReference>
<evidence type="ECO:0000256" key="2">
    <source>
        <dbReference type="ARBA" id="ARBA00022723"/>
    </source>
</evidence>
<evidence type="ECO:0000313" key="11">
    <source>
        <dbReference type="EMBL" id="GFH23611.1"/>
    </source>
</evidence>
<dbReference type="InterPro" id="IPR018957">
    <property type="entry name" value="Znf_C3HC4_RING-type"/>
</dbReference>
<gene>
    <name evidence="11" type="ORF">HaLaN_21247</name>
</gene>
<dbReference type="InterPro" id="IPR013083">
    <property type="entry name" value="Znf_RING/FYVE/PHD"/>
</dbReference>
<evidence type="ECO:0000256" key="7">
    <source>
        <dbReference type="PROSITE-ProRule" id="PRU00175"/>
    </source>
</evidence>
<comment type="subcellular location">
    <subcellularLocation>
        <location evidence="8">Nucleus</location>
    </subcellularLocation>
</comment>
<evidence type="ECO:0000256" key="6">
    <source>
        <dbReference type="ARBA" id="ARBA00023242"/>
    </source>
</evidence>
<dbReference type="PROSITE" id="PS50089">
    <property type="entry name" value="ZF_RING_2"/>
    <property type="match status" value="1"/>
</dbReference>